<dbReference type="PANTHER" id="PTHR43581:SF4">
    <property type="entry name" value="ATP_GTP PHOSPHATASE"/>
    <property type="match status" value="1"/>
</dbReference>
<proteinExistence type="predicted"/>
<dbReference type="Pfam" id="PF13175">
    <property type="entry name" value="AAA_15"/>
    <property type="match status" value="1"/>
</dbReference>
<evidence type="ECO:0000313" key="4">
    <source>
        <dbReference type="Proteomes" id="UP000514410"/>
    </source>
</evidence>
<keyword evidence="4" id="KW-1185">Reference proteome</keyword>
<gene>
    <name evidence="3" type="ORF">G6534_07615</name>
</gene>
<feature type="domain" description="OLD protein-like TOPRIM" evidence="2">
    <location>
        <begin position="114"/>
        <end position="178"/>
    </location>
</feature>
<dbReference type="Proteomes" id="UP000514410">
    <property type="component" value="Chromosome"/>
</dbReference>
<dbReference type="InterPro" id="IPR034139">
    <property type="entry name" value="TOPRIM_OLD"/>
</dbReference>
<accession>A0A7L7L065</accession>
<dbReference type="CDD" id="cd01026">
    <property type="entry name" value="TOPRIM_OLD"/>
    <property type="match status" value="1"/>
</dbReference>
<sequence length="349" mass="40184">MFKDGQKQLKNPVFLIIEEPEAFTHPQLQHIFIQQIKDYIKTLAEKININYQLLIISHSPEVAVSAFEMNFQIIIGRSHGGITRFITWDNLGSNNPLSKQKLKKLILNYNAELLFADKLIAIEGDSERILLNSIMRKINPTLLSEKIAIIPVGTNFKGFKDSLADLLFDKILLITDIDFSEKDTEDNNIYSTNKNIQLLFSSNLDTTIKDHPLNKTLKQEKSFLTKEWNLMPNGNLTNSDNDSISSNFKIVTEGYSNEFKFWPRTLESAMVTASHQNFDLYKKNELLRNDVKVSLDKNPYLLNDIEGKLLRSTVKKADFALNTLDFINNKTFRIPQYLKKGLEWFGNND</sequence>
<dbReference type="InterPro" id="IPR027417">
    <property type="entry name" value="P-loop_NTPase"/>
</dbReference>
<dbReference type="EMBL" id="CP049366">
    <property type="protein sequence ID" value="QMT85360.1"/>
    <property type="molecule type" value="Genomic_DNA"/>
</dbReference>
<dbReference type="PANTHER" id="PTHR43581">
    <property type="entry name" value="ATP/GTP PHOSPHATASE"/>
    <property type="match status" value="1"/>
</dbReference>
<evidence type="ECO:0000259" key="2">
    <source>
        <dbReference type="Pfam" id="PF20469"/>
    </source>
</evidence>
<dbReference type="Gene3D" id="3.40.50.300">
    <property type="entry name" value="P-loop containing nucleotide triphosphate hydrolases"/>
    <property type="match status" value="1"/>
</dbReference>
<reference evidence="3 4" key="1">
    <citation type="submission" date="2020-02" db="EMBL/GenBank/DDBJ databases">
        <title>Complete Genome Sequence of Lactobacillus sp. NFFJ11 Isolated from animal feed.</title>
        <authorList>
            <person name="Jung J.Y."/>
        </authorList>
    </citation>
    <scope>NUCLEOTIDE SEQUENCE [LARGE SCALE GENOMIC DNA]</scope>
    <source>
        <strain evidence="3 4">NFFJ11</strain>
    </source>
</reference>
<evidence type="ECO:0000259" key="1">
    <source>
        <dbReference type="Pfam" id="PF13175"/>
    </source>
</evidence>
<protein>
    <submittedName>
        <fullName evidence="3">AAA family ATPase</fullName>
    </submittedName>
</protein>
<name>A0A7L7L065_9LACO</name>
<dbReference type="InterPro" id="IPR041685">
    <property type="entry name" value="AAA_GajA/Old/RecF-like"/>
</dbReference>
<feature type="domain" description="Endonuclease GajA/Old nuclease/RecF-like AAA" evidence="1">
    <location>
        <begin position="6"/>
        <end position="63"/>
    </location>
</feature>
<dbReference type="KEGG" id="cpab:G6534_07615"/>
<dbReference type="AlphaFoldDB" id="A0A7L7L065"/>
<dbReference type="SUPFAM" id="SSF52540">
    <property type="entry name" value="P-loop containing nucleoside triphosphate hydrolases"/>
    <property type="match status" value="1"/>
</dbReference>
<dbReference type="InterPro" id="IPR051396">
    <property type="entry name" value="Bact_Antivir_Def_Nuclease"/>
</dbReference>
<evidence type="ECO:0000313" key="3">
    <source>
        <dbReference type="EMBL" id="QMT85360.1"/>
    </source>
</evidence>
<dbReference type="Pfam" id="PF20469">
    <property type="entry name" value="OLD-like_TOPRIM"/>
    <property type="match status" value="1"/>
</dbReference>
<organism evidence="3 4">
    <name type="scientific">Companilactobacillus pabuli</name>
    <dbReference type="NCBI Taxonomy" id="2714036"/>
    <lineage>
        <taxon>Bacteria</taxon>
        <taxon>Bacillati</taxon>
        <taxon>Bacillota</taxon>
        <taxon>Bacilli</taxon>
        <taxon>Lactobacillales</taxon>
        <taxon>Lactobacillaceae</taxon>
        <taxon>Companilactobacillus</taxon>
    </lineage>
</organism>